<evidence type="ECO:0000256" key="1">
    <source>
        <dbReference type="SAM" id="MobiDB-lite"/>
    </source>
</evidence>
<accession>A0A397S813</accession>
<organism evidence="2 3">
    <name type="scientific">Glomus cerebriforme</name>
    <dbReference type="NCBI Taxonomy" id="658196"/>
    <lineage>
        <taxon>Eukaryota</taxon>
        <taxon>Fungi</taxon>
        <taxon>Fungi incertae sedis</taxon>
        <taxon>Mucoromycota</taxon>
        <taxon>Glomeromycotina</taxon>
        <taxon>Glomeromycetes</taxon>
        <taxon>Glomerales</taxon>
        <taxon>Glomeraceae</taxon>
        <taxon>Glomus</taxon>
    </lineage>
</organism>
<proteinExistence type="predicted"/>
<evidence type="ECO:0000313" key="2">
    <source>
        <dbReference type="EMBL" id="RIA78871.1"/>
    </source>
</evidence>
<keyword evidence="3" id="KW-1185">Reference proteome</keyword>
<gene>
    <name evidence="2" type="ORF">C1645_842167</name>
</gene>
<sequence>MPRENNRIYELETSEHNDSKEISDNPPMQKNNLHELLQEIDINNANLKITMNTNNLVNLINSGF</sequence>
<dbReference type="OrthoDB" id="2349169at2759"/>
<dbReference type="AlphaFoldDB" id="A0A397S813"/>
<feature type="compositionally biased region" description="Basic and acidic residues" evidence="1">
    <location>
        <begin position="1"/>
        <end position="23"/>
    </location>
</feature>
<dbReference type="Proteomes" id="UP000265703">
    <property type="component" value="Unassembled WGS sequence"/>
</dbReference>
<dbReference type="EMBL" id="QKYT01001916">
    <property type="protein sequence ID" value="RIA78871.1"/>
    <property type="molecule type" value="Genomic_DNA"/>
</dbReference>
<protein>
    <submittedName>
        <fullName evidence="2">Uncharacterized protein</fullName>
    </submittedName>
</protein>
<evidence type="ECO:0000313" key="3">
    <source>
        <dbReference type="Proteomes" id="UP000265703"/>
    </source>
</evidence>
<reference evidence="2 3" key="1">
    <citation type="submission" date="2018-06" db="EMBL/GenBank/DDBJ databases">
        <title>Comparative genomics reveals the genomic features of Rhizophagus irregularis, R. cerebriforme, R. diaphanum and Gigaspora rosea, and their symbiotic lifestyle signature.</title>
        <authorList>
            <person name="Morin E."/>
            <person name="San Clemente H."/>
            <person name="Chen E.C.H."/>
            <person name="De La Providencia I."/>
            <person name="Hainaut M."/>
            <person name="Kuo A."/>
            <person name="Kohler A."/>
            <person name="Murat C."/>
            <person name="Tang N."/>
            <person name="Roy S."/>
            <person name="Loubradou J."/>
            <person name="Henrissat B."/>
            <person name="Grigoriev I.V."/>
            <person name="Corradi N."/>
            <person name="Roux C."/>
            <person name="Martin F.M."/>
        </authorList>
    </citation>
    <scope>NUCLEOTIDE SEQUENCE [LARGE SCALE GENOMIC DNA]</scope>
    <source>
        <strain evidence="2 3">DAOM 227022</strain>
    </source>
</reference>
<feature type="region of interest" description="Disordered" evidence="1">
    <location>
        <begin position="1"/>
        <end position="29"/>
    </location>
</feature>
<name>A0A397S813_9GLOM</name>
<comment type="caution">
    <text evidence="2">The sequence shown here is derived from an EMBL/GenBank/DDBJ whole genome shotgun (WGS) entry which is preliminary data.</text>
</comment>